<keyword evidence="2" id="KW-1185">Reference proteome</keyword>
<name>A0A5A9PPV3_9TELE</name>
<evidence type="ECO:0000313" key="1">
    <source>
        <dbReference type="EMBL" id="KAA0723592.1"/>
    </source>
</evidence>
<evidence type="ECO:0000313" key="2">
    <source>
        <dbReference type="Proteomes" id="UP000324632"/>
    </source>
</evidence>
<reference evidence="1 2" key="1">
    <citation type="journal article" date="2019" name="Mol. Ecol. Resour.">
        <title>Chromosome-level genome assembly of Triplophysa tibetana, a fish adapted to the harsh high-altitude environment of the Tibetan Plateau.</title>
        <authorList>
            <person name="Yang X."/>
            <person name="Liu H."/>
            <person name="Ma Z."/>
            <person name="Zou Y."/>
            <person name="Zou M."/>
            <person name="Mao Y."/>
            <person name="Li X."/>
            <person name="Wang H."/>
            <person name="Chen T."/>
            <person name="Wang W."/>
            <person name="Yang R."/>
        </authorList>
    </citation>
    <scope>NUCLEOTIDE SEQUENCE [LARGE SCALE GENOMIC DNA]</scope>
    <source>
        <strain evidence="1">TTIB1903HZAU</strain>
        <tissue evidence="1">Muscle</tissue>
    </source>
</reference>
<proteinExistence type="predicted"/>
<gene>
    <name evidence="1" type="ORF">E1301_Tti003293</name>
</gene>
<organism evidence="1 2">
    <name type="scientific">Triplophysa tibetana</name>
    <dbReference type="NCBI Taxonomy" id="1572043"/>
    <lineage>
        <taxon>Eukaryota</taxon>
        <taxon>Metazoa</taxon>
        <taxon>Chordata</taxon>
        <taxon>Craniata</taxon>
        <taxon>Vertebrata</taxon>
        <taxon>Euteleostomi</taxon>
        <taxon>Actinopterygii</taxon>
        <taxon>Neopterygii</taxon>
        <taxon>Teleostei</taxon>
        <taxon>Ostariophysi</taxon>
        <taxon>Cypriniformes</taxon>
        <taxon>Nemacheilidae</taxon>
        <taxon>Triplophysa</taxon>
    </lineage>
</organism>
<protein>
    <submittedName>
        <fullName evidence="1">Potassium voltage-gated channel subfamily KQT member 1</fullName>
    </submittedName>
</protein>
<dbReference type="EMBL" id="SOYY01000003">
    <property type="protein sequence ID" value="KAA0723592.1"/>
    <property type="molecule type" value="Genomic_DNA"/>
</dbReference>
<comment type="caution">
    <text evidence="1">The sequence shown here is derived from an EMBL/GenBank/DDBJ whole genome shotgun (WGS) entry which is preliminary data.</text>
</comment>
<sequence>MSSQNTSTEPSWNIGPSEQGMSEILHMQKDSVRFGRSATPDGNKRNEILTAPTIITQRRVSHFHHRMSVYSTTRPILTRSFFQGRVYNFLERPSGWKCFVYHFTVRGGDSGQLNLAAGVALISRGPVGFGNPVTQWCWVEMSGQHESVAV</sequence>
<dbReference type="AlphaFoldDB" id="A0A5A9PPV3"/>
<accession>A0A5A9PPV3</accession>
<dbReference type="Proteomes" id="UP000324632">
    <property type="component" value="Chromosome 3"/>
</dbReference>